<dbReference type="InterPro" id="IPR006076">
    <property type="entry name" value="FAD-dep_OxRdtase"/>
</dbReference>
<dbReference type="EMBL" id="JAICBX010000003">
    <property type="protein sequence ID" value="MBW8638846.1"/>
    <property type="molecule type" value="Genomic_DNA"/>
</dbReference>
<dbReference type="Pfam" id="PF01266">
    <property type="entry name" value="DAO"/>
    <property type="match status" value="1"/>
</dbReference>
<dbReference type="GO" id="GO:0005737">
    <property type="term" value="C:cytoplasm"/>
    <property type="evidence" value="ECO:0007669"/>
    <property type="project" value="TreeGrafter"/>
</dbReference>
<reference evidence="3" key="1">
    <citation type="submission" date="2021-08" db="EMBL/GenBank/DDBJ databases">
        <title>Hoeflea bacterium WL0058 sp. nov., isolated from the sediment.</title>
        <authorList>
            <person name="Wang L."/>
            <person name="Zhang D."/>
        </authorList>
    </citation>
    <scope>NUCLEOTIDE SEQUENCE</scope>
    <source>
        <strain evidence="3">WL0058</strain>
    </source>
</reference>
<evidence type="ECO:0000313" key="3">
    <source>
        <dbReference type="EMBL" id="MBW8638846.1"/>
    </source>
</evidence>
<sequence length="434" mass="47611">MLDLLSENDVPGAYPDSYYHATAHAEPDLPELEQNEQCDVCIIGGGYTGLSTALHLAQSGLDVILLEANRVGWGASGRNGGQLGSGQRVDQDQLETMFGVEKAQALWRLGEESKALVHKLIADHKIECGYHSGIMYVDHRRRFVESSRAYAEKLQNDYGYEQIRFIDKSELGEIMQTDAYHGGVLDSGAGHLHPLNFALGLARAARSAGARIFENSRVTAVENGPTPTVMTEKATVKANHLVYACNGYIGELEEAVSTRVLPINNYIIATEPMDAALAQSLIANNAAVADSRNVINYFRLSPDNRLLFGGGETYGYRFPSDIKSYVRRYMLRVYPQLEDVRIDYGWGGTLGITFNRLPHITQVEPNIMSASGYSGHGIGMATLCGKLLAEAINGSTRRFDLMESIPNAPFPGGTGLRQPLLVLAMLYYSLRDKI</sequence>
<dbReference type="AlphaFoldDB" id="A0AAE2ZMA3"/>
<dbReference type="PANTHER" id="PTHR13847:SF281">
    <property type="entry name" value="FAD DEPENDENT OXIDOREDUCTASE DOMAIN-CONTAINING PROTEIN"/>
    <property type="match status" value="1"/>
</dbReference>
<keyword evidence="1" id="KW-0560">Oxidoreductase</keyword>
<dbReference type="SUPFAM" id="SSF51971">
    <property type="entry name" value="Nucleotide-binding domain"/>
    <property type="match status" value="1"/>
</dbReference>
<proteinExistence type="predicted"/>
<evidence type="ECO:0000259" key="2">
    <source>
        <dbReference type="Pfam" id="PF01266"/>
    </source>
</evidence>
<dbReference type="InterPro" id="IPR036188">
    <property type="entry name" value="FAD/NAD-bd_sf"/>
</dbReference>
<keyword evidence="4" id="KW-1185">Reference proteome</keyword>
<dbReference type="Proteomes" id="UP001196509">
    <property type="component" value="Unassembled WGS sequence"/>
</dbReference>
<evidence type="ECO:0000256" key="1">
    <source>
        <dbReference type="ARBA" id="ARBA00023002"/>
    </source>
</evidence>
<feature type="domain" description="FAD dependent oxidoreductase" evidence="2">
    <location>
        <begin position="39"/>
        <end position="390"/>
    </location>
</feature>
<evidence type="ECO:0000313" key="4">
    <source>
        <dbReference type="Proteomes" id="UP001196509"/>
    </source>
</evidence>
<comment type="caution">
    <text evidence="3">The sequence shown here is derived from an EMBL/GenBank/DDBJ whole genome shotgun (WGS) entry which is preliminary data.</text>
</comment>
<dbReference type="PANTHER" id="PTHR13847">
    <property type="entry name" value="SARCOSINE DEHYDROGENASE-RELATED"/>
    <property type="match status" value="1"/>
</dbReference>
<gene>
    <name evidence="3" type="ORF">K1W69_16740</name>
</gene>
<dbReference type="GO" id="GO:0016491">
    <property type="term" value="F:oxidoreductase activity"/>
    <property type="evidence" value="ECO:0007669"/>
    <property type="project" value="UniProtKB-KW"/>
</dbReference>
<organism evidence="3 4">
    <name type="scientific">Flavimaribacter sediminis</name>
    <dbReference type="NCBI Taxonomy" id="2865987"/>
    <lineage>
        <taxon>Bacteria</taxon>
        <taxon>Pseudomonadati</taxon>
        <taxon>Pseudomonadota</taxon>
        <taxon>Alphaproteobacteria</taxon>
        <taxon>Hyphomicrobiales</taxon>
        <taxon>Rhizobiaceae</taxon>
        <taxon>Flavimaribacter</taxon>
    </lineage>
</organism>
<protein>
    <submittedName>
        <fullName evidence="3">FAD-binding oxidoreductase</fullName>
    </submittedName>
</protein>
<accession>A0AAE2ZMA3</accession>
<dbReference type="Gene3D" id="3.50.50.60">
    <property type="entry name" value="FAD/NAD(P)-binding domain"/>
    <property type="match status" value="1"/>
</dbReference>
<dbReference type="Gene3D" id="3.30.9.10">
    <property type="entry name" value="D-Amino Acid Oxidase, subunit A, domain 2"/>
    <property type="match status" value="1"/>
</dbReference>
<name>A0AAE2ZMA3_9HYPH</name>